<evidence type="ECO:0000256" key="12">
    <source>
        <dbReference type="ARBA" id="ARBA00023049"/>
    </source>
</evidence>
<comment type="cofactor">
    <cofactor evidence="15">
        <name>Zn(2+)</name>
        <dbReference type="ChEBI" id="CHEBI:29105"/>
    </cofactor>
    <text evidence="15">Binds 1 zinc ion per subunit.</text>
</comment>
<evidence type="ECO:0000256" key="6">
    <source>
        <dbReference type="ARBA" id="ARBA00022670"/>
    </source>
</evidence>
<evidence type="ECO:0000256" key="14">
    <source>
        <dbReference type="PIRSR" id="PIRSR601384-1"/>
    </source>
</evidence>
<dbReference type="InterPro" id="IPR050414">
    <property type="entry name" value="Fungal_M35_metalloproteases"/>
</dbReference>
<name>A0AAJ0CU21_9HYPO</name>
<keyword evidence="6" id="KW-0645">Protease</keyword>
<dbReference type="GO" id="GO:0046872">
    <property type="term" value="F:metal ion binding"/>
    <property type="evidence" value="ECO:0007669"/>
    <property type="project" value="UniProtKB-KW"/>
</dbReference>
<keyword evidence="13" id="KW-0865">Zymogen</keyword>
<protein>
    <recommendedName>
        <fullName evidence="4">deuterolysin</fullName>
        <ecNumber evidence="4">3.4.24.39</ecNumber>
    </recommendedName>
</protein>
<evidence type="ECO:0000256" key="1">
    <source>
        <dbReference type="ARBA" id="ARBA00001187"/>
    </source>
</evidence>
<reference evidence="17" key="1">
    <citation type="submission" date="2023-06" db="EMBL/GenBank/DDBJ databases">
        <title>Conoideocrella luteorostrata (Hypocreales: Clavicipitaceae), a potential biocontrol fungus for elongate hemlock scale in United States Christmas tree production areas.</title>
        <authorList>
            <person name="Barrett H."/>
            <person name="Lovett B."/>
            <person name="Macias A.M."/>
            <person name="Stajich J.E."/>
            <person name="Kasson M.T."/>
        </authorList>
    </citation>
    <scope>NUCLEOTIDE SEQUENCE</scope>
    <source>
        <strain evidence="17">ARSEF 14590</strain>
    </source>
</reference>
<keyword evidence="5" id="KW-0964">Secreted</keyword>
<gene>
    <name evidence="17" type="ORF">QQS21_003586</name>
</gene>
<evidence type="ECO:0000256" key="5">
    <source>
        <dbReference type="ARBA" id="ARBA00022525"/>
    </source>
</evidence>
<dbReference type="Gene3D" id="3.40.390.10">
    <property type="entry name" value="Collagenase (Catalytic Domain)"/>
    <property type="match status" value="1"/>
</dbReference>
<keyword evidence="9" id="KW-0732">Signal</keyword>
<evidence type="ECO:0000256" key="13">
    <source>
        <dbReference type="ARBA" id="ARBA00023145"/>
    </source>
</evidence>
<keyword evidence="11 15" id="KW-0862">Zinc</keyword>
<dbReference type="EMBL" id="JASWJB010000047">
    <property type="protein sequence ID" value="KAK2606068.1"/>
    <property type="molecule type" value="Genomic_DNA"/>
</dbReference>
<evidence type="ECO:0000313" key="18">
    <source>
        <dbReference type="Proteomes" id="UP001251528"/>
    </source>
</evidence>
<feature type="active site" evidence="14">
    <location>
        <position position="150"/>
    </location>
</feature>
<proteinExistence type="inferred from homology"/>
<dbReference type="PANTHER" id="PTHR37016">
    <property type="match status" value="1"/>
</dbReference>
<dbReference type="GO" id="GO:0006508">
    <property type="term" value="P:proteolysis"/>
    <property type="evidence" value="ECO:0007669"/>
    <property type="project" value="UniProtKB-KW"/>
</dbReference>
<dbReference type="InterPro" id="IPR029463">
    <property type="entry name" value="Lys_MEP"/>
</dbReference>
<dbReference type="Proteomes" id="UP001251528">
    <property type="component" value="Unassembled WGS sequence"/>
</dbReference>
<keyword evidence="10" id="KW-0378">Hydrolase</keyword>
<comment type="caution">
    <text evidence="17">The sequence shown here is derived from an EMBL/GenBank/DDBJ whole genome shotgun (WGS) entry which is preliminary data.</text>
</comment>
<feature type="binding site" evidence="15">
    <location>
        <position position="162"/>
    </location>
    <ligand>
        <name>Zn(2+)</name>
        <dbReference type="ChEBI" id="CHEBI:29105"/>
        <note>catalytic</note>
    </ligand>
</feature>
<evidence type="ECO:0000256" key="3">
    <source>
        <dbReference type="ARBA" id="ARBA00010279"/>
    </source>
</evidence>
<evidence type="ECO:0000256" key="2">
    <source>
        <dbReference type="ARBA" id="ARBA00004613"/>
    </source>
</evidence>
<evidence type="ECO:0000256" key="8">
    <source>
        <dbReference type="ARBA" id="ARBA00022723"/>
    </source>
</evidence>
<evidence type="ECO:0000256" key="9">
    <source>
        <dbReference type="ARBA" id="ARBA00022729"/>
    </source>
</evidence>
<comment type="subcellular location">
    <subcellularLocation>
        <location evidence="2">Secreted</location>
    </subcellularLocation>
</comment>
<accession>A0AAJ0CU21</accession>
<evidence type="ECO:0000256" key="11">
    <source>
        <dbReference type="ARBA" id="ARBA00022833"/>
    </source>
</evidence>
<dbReference type="EC" id="3.4.24.39" evidence="4"/>
<evidence type="ECO:0000256" key="10">
    <source>
        <dbReference type="ARBA" id="ARBA00022801"/>
    </source>
</evidence>
<evidence type="ECO:0000313" key="17">
    <source>
        <dbReference type="EMBL" id="KAK2606068.1"/>
    </source>
</evidence>
<keyword evidence="18" id="KW-1185">Reference proteome</keyword>
<dbReference type="GO" id="GO:0005576">
    <property type="term" value="C:extracellular region"/>
    <property type="evidence" value="ECO:0007669"/>
    <property type="project" value="UniProtKB-SubCell"/>
</dbReference>
<keyword evidence="8 15" id="KW-0479">Metal-binding</keyword>
<dbReference type="GO" id="GO:0004222">
    <property type="term" value="F:metalloendopeptidase activity"/>
    <property type="evidence" value="ECO:0007669"/>
    <property type="project" value="InterPro"/>
</dbReference>
<evidence type="ECO:0000256" key="7">
    <source>
        <dbReference type="ARBA" id="ARBA00022685"/>
    </source>
</evidence>
<feature type="domain" description="Lysine-specific metallo-endopeptidase" evidence="16">
    <location>
        <begin position="57"/>
        <end position="163"/>
    </location>
</feature>
<keyword evidence="12" id="KW-0482">Metalloprotease</keyword>
<feature type="binding site" evidence="15">
    <location>
        <position position="149"/>
    </location>
    <ligand>
        <name>Zn(2+)</name>
        <dbReference type="ChEBI" id="CHEBI:29105"/>
        <note>catalytic</note>
    </ligand>
</feature>
<dbReference type="PANTHER" id="PTHR37016:SF3">
    <property type="entry name" value="NEUTRAL PROTEASE 2-RELATED"/>
    <property type="match status" value="1"/>
</dbReference>
<sequence length="185" mass="20017">MSYAVPGHGFSTDLSYTSQSLGYEKRTELQSTCDSVSEVVKRAISNCAMLAVKAQKASAQGNEDKMDKHFGAHDQKTRDYVSRIFSSITKECSLKPGGSTTIACAPDHGGIFAGTGGNKITLFRPFFSEPDLPKPSDQKGLSTATTIIHEMSHTTVVGQTKDNDSEGKTRNAYNYQEFAADVFVS</sequence>
<evidence type="ECO:0000259" key="16">
    <source>
        <dbReference type="Pfam" id="PF14521"/>
    </source>
</evidence>
<dbReference type="AlphaFoldDB" id="A0AAJ0CU21"/>
<dbReference type="PRINTS" id="PR00768">
    <property type="entry name" value="DEUTEROLYSIN"/>
</dbReference>
<comment type="catalytic activity">
    <reaction evidence="1">
        <text>Preferential cleavage of bonds with hydrophobic residues in P1'. Also 3-Asn-|-Gln-4 and 8-Gly-|-Ser-9 bonds in insulin B chain.</text>
        <dbReference type="EC" id="3.4.24.39"/>
    </reaction>
</comment>
<evidence type="ECO:0000256" key="15">
    <source>
        <dbReference type="PIRSR" id="PIRSR601384-2"/>
    </source>
</evidence>
<dbReference type="Pfam" id="PF14521">
    <property type="entry name" value="Aspzincin_M35"/>
    <property type="match status" value="1"/>
</dbReference>
<evidence type="ECO:0000256" key="4">
    <source>
        <dbReference type="ARBA" id="ARBA00012431"/>
    </source>
</evidence>
<keyword evidence="7" id="KW-0165">Cleavage on pair of basic residues</keyword>
<comment type="similarity">
    <text evidence="3">Belongs to the peptidase M35 family.</text>
</comment>
<dbReference type="InterPro" id="IPR024079">
    <property type="entry name" value="MetalloPept_cat_dom_sf"/>
</dbReference>
<dbReference type="SUPFAM" id="SSF55486">
    <property type="entry name" value="Metalloproteases ('zincins'), catalytic domain"/>
    <property type="match status" value="1"/>
</dbReference>
<feature type="binding site" evidence="15">
    <location>
        <position position="153"/>
    </location>
    <ligand>
        <name>Zn(2+)</name>
        <dbReference type="ChEBI" id="CHEBI:29105"/>
        <note>catalytic</note>
    </ligand>
</feature>
<dbReference type="InterPro" id="IPR001384">
    <property type="entry name" value="Peptidase_M35"/>
</dbReference>
<organism evidence="17 18">
    <name type="scientific">Conoideocrella luteorostrata</name>
    <dbReference type="NCBI Taxonomy" id="1105319"/>
    <lineage>
        <taxon>Eukaryota</taxon>
        <taxon>Fungi</taxon>
        <taxon>Dikarya</taxon>
        <taxon>Ascomycota</taxon>
        <taxon>Pezizomycotina</taxon>
        <taxon>Sordariomycetes</taxon>
        <taxon>Hypocreomycetidae</taxon>
        <taxon>Hypocreales</taxon>
        <taxon>Clavicipitaceae</taxon>
        <taxon>Conoideocrella</taxon>
    </lineage>
</organism>